<dbReference type="AlphaFoldDB" id="A0A5N5KVR0"/>
<gene>
    <name evidence="1" type="ORF">DKX38_017307</name>
</gene>
<proteinExistence type="predicted"/>
<sequence length="99" mass="11807">MRLPQYAHENHRHRLFLLRSDVRIEICLIQSNPSHKSPVRHCDLTFNKLVGELPRDTIRREFTFLSGNLLTGTVQDSFIQSNTHLYVPKLHHWILLFEY</sequence>
<comment type="caution">
    <text evidence="1">The sequence shown here is derived from an EMBL/GenBank/DDBJ whole genome shotgun (WGS) entry which is preliminary data.</text>
</comment>
<evidence type="ECO:0000313" key="2">
    <source>
        <dbReference type="Proteomes" id="UP000326939"/>
    </source>
</evidence>
<accession>A0A5N5KVR0</accession>
<keyword evidence="2" id="KW-1185">Reference proteome</keyword>
<reference evidence="2" key="1">
    <citation type="journal article" date="2019" name="Gigascience">
        <title>De novo genome assembly of the endangered Acer yangbiense, a plant species with extremely small populations endemic to Yunnan Province, China.</title>
        <authorList>
            <person name="Yang J."/>
            <person name="Wariss H.M."/>
            <person name="Tao L."/>
            <person name="Zhang R."/>
            <person name="Yun Q."/>
            <person name="Hollingsworth P."/>
            <person name="Dao Z."/>
            <person name="Luo G."/>
            <person name="Guo H."/>
            <person name="Ma Y."/>
            <person name="Sun W."/>
        </authorList>
    </citation>
    <scope>NUCLEOTIDE SEQUENCE [LARGE SCALE GENOMIC DNA]</scope>
    <source>
        <strain evidence="2">cv. br00</strain>
    </source>
</reference>
<protein>
    <submittedName>
        <fullName evidence="1">Uncharacterized protein</fullName>
    </submittedName>
</protein>
<dbReference type="EMBL" id="VDCV01000011">
    <property type="protein sequence ID" value="KAB5534221.1"/>
    <property type="molecule type" value="Genomic_DNA"/>
</dbReference>
<organism evidence="1 2">
    <name type="scientific">Salix brachista</name>
    <dbReference type="NCBI Taxonomy" id="2182728"/>
    <lineage>
        <taxon>Eukaryota</taxon>
        <taxon>Viridiplantae</taxon>
        <taxon>Streptophyta</taxon>
        <taxon>Embryophyta</taxon>
        <taxon>Tracheophyta</taxon>
        <taxon>Spermatophyta</taxon>
        <taxon>Magnoliopsida</taxon>
        <taxon>eudicotyledons</taxon>
        <taxon>Gunneridae</taxon>
        <taxon>Pentapetalae</taxon>
        <taxon>rosids</taxon>
        <taxon>fabids</taxon>
        <taxon>Malpighiales</taxon>
        <taxon>Salicaceae</taxon>
        <taxon>Saliceae</taxon>
        <taxon>Salix</taxon>
    </lineage>
</organism>
<dbReference type="Proteomes" id="UP000326939">
    <property type="component" value="Chromosome 11"/>
</dbReference>
<name>A0A5N5KVR0_9ROSI</name>
<evidence type="ECO:0000313" key="1">
    <source>
        <dbReference type="EMBL" id="KAB5534221.1"/>
    </source>
</evidence>